<dbReference type="RefSeq" id="WP_202921106.1">
    <property type="nucleotide sequence ID" value="NZ_CP036274.1"/>
</dbReference>
<dbReference type="PROSITE" id="PS51318">
    <property type="entry name" value="TAT"/>
    <property type="match status" value="1"/>
</dbReference>
<gene>
    <name evidence="2" type="ORF">ETAA8_40980</name>
</gene>
<dbReference type="EMBL" id="CP036274">
    <property type="protein sequence ID" value="QDU28992.1"/>
    <property type="molecule type" value="Genomic_DNA"/>
</dbReference>
<protein>
    <recommendedName>
        <fullName evidence="4">DUF1552 domain-containing protein</fullName>
    </recommendedName>
</protein>
<sequence>MAQKSWHLNRRGLLKGAGVALALPYLSAMEGVAKVATSVTGKQAPKRFLATYISYGVYMPDGQSGVSRKKPDGTYDHHEWSWWPQGSPGKIESFNKSSEPFEPLKDHVTYLRGLDHKGGYKLGGHSSGDVFLTGADMAEVETTNNISIDQLMAKHLGHLTRHDSLVMGTEGGTGSYQRSKTLSHRGPGKAIPSLHKPQEIFNRLFNPYGDKGIEQVRAGLKRDASILDLLTEDSKSFHGQLGVEDKRKMDEYLESVREIEQRVERNSQWTHTPLPGVDTKGLNLEVNHGGRPADYIRVMYDLAYLAFVTDQTRLATFMTESEYSQDSELWNYANYALGYKGATHDISHKRPADFSGQWDRWRNDNHAYFLKRLANTKEGDGTMLDNTLVLYGSAHPHDAHSGHNYPLQLAGGKNMGFQHGHLHEFVDNKKVPLTNLFVTLLQAMNIPTDKFADSTGTLNQLLRS</sequence>
<dbReference type="Proteomes" id="UP000315017">
    <property type="component" value="Chromosome"/>
</dbReference>
<keyword evidence="3" id="KW-1185">Reference proteome</keyword>
<evidence type="ECO:0008006" key="4">
    <source>
        <dbReference type="Google" id="ProtNLM"/>
    </source>
</evidence>
<dbReference type="AlphaFoldDB" id="A0A517YFP1"/>
<reference evidence="2 3" key="1">
    <citation type="submission" date="2019-02" db="EMBL/GenBank/DDBJ databases">
        <title>Deep-cultivation of Planctomycetes and their phenomic and genomic characterization uncovers novel biology.</title>
        <authorList>
            <person name="Wiegand S."/>
            <person name="Jogler M."/>
            <person name="Boedeker C."/>
            <person name="Pinto D."/>
            <person name="Vollmers J."/>
            <person name="Rivas-Marin E."/>
            <person name="Kohn T."/>
            <person name="Peeters S.H."/>
            <person name="Heuer A."/>
            <person name="Rast P."/>
            <person name="Oberbeckmann S."/>
            <person name="Bunk B."/>
            <person name="Jeske O."/>
            <person name="Meyerdierks A."/>
            <person name="Storesund J.E."/>
            <person name="Kallscheuer N."/>
            <person name="Luecker S."/>
            <person name="Lage O.M."/>
            <person name="Pohl T."/>
            <person name="Merkel B.J."/>
            <person name="Hornburger P."/>
            <person name="Mueller R.-W."/>
            <person name="Bruemmer F."/>
            <person name="Labrenz M."/>
            <person name="Spormann A.M."/>
            <person name="Op den Camp H."/>
            <person name="Overmann J."/>
            <person name="Amann R."/>
            <person name="Jetten M.S.M."/>
            <person name="Mascher T."/>
            <person name="Medema M.H."/>
            <person name="Devos D.P."/>
            <person name="Kaster A.-K."/>
            <person name="Ovreas L."/>
            <person name="Rohde M."/>
            <person name="Galperin M.Y."/>
            <person name="Jogler C."/>
        </authorList>
    </citation>
    <scope>NUCLEOTIDE SEQUENCE [LARGE SCALE GENOMIC DNA]</scope>
    <source>
        <strain evidence="2 3">ETA_A8</strain>
    </source>
</reference>
<evidence type="ECO:0000313" key="2">
    <source>
        <dbReference type="EMBL" id="QDU28992.1"/>
    </source>
</evidence>
<name>A0A517YFP1_9BACT</name>
<dbReference type="Pfam" id="PF07586">
    <property type="entry name" value="HXXSHH"/>
    <property type="match status" value="1"/>
</dbReference>
<dbReference type="KEGG" id="aagg:ETAA8_40980"/>
<evidence type="ECO:0000256" key="1">
    <source>
        <dbReference type="SAM" id="MobiDB-lite"/>
    </source>
</evidence>
<dbReference type="InterPro" id="IPR006311">
    <property type="entry name" value="TAT_signal"/>
</dbReference>
<accession>A0A517YFP1</accession>
<evidence type="ECO:0000313" key="3">
    <source>
        <dbReference type="Proteomes" id="UP000315017"/>
    </source>
</evidence>
<proteinExistence type="predicted"/>
<organism evidence="2 3">
    <name type="scientific">Anatilimnocola aggregata</name>
    <dbReference type="NCBI Taxonomy" id="2528021"/>
    <lineage>
        <taxon>Bacteria</taxon>
        <taxon>Pseudomonadati</taxon>
        <taxon>Planctomycetota</taxon>
        <taxon>Planctomycetia</taxon>
        <taxon>Pirellulales</taxon>
        <taxon>Pirellulaceae</taxon>
        <taxon>Anatilimnocola</taxon>
    </lineage>
</organism>
<dbReference type="InterPro" id="IPR011447">
    <property type="entry name" value="DUF1552"/>
</dbReference>
<feature type="region of interest" description="Disordered" evidence="1">
    <location>
        <begin position="172"/>
        <end position="193"/>
    </location>
</feature>